<name>A0AA90ND77_9ACTN</name>
<comment type="similarity">
    <text evidence="3">Belongs to the glycosyltransferase 85 family.</text>
</comment>
<evidence type="ECO:0000256" key="7">
    <source>
        <dbReference type="ARBA" id="ARBA00022679"/>
    </source>
</evidence>
<dbReference type="RefSeq" id="WP_305112280.1">
    <property type="nucleotide sequence ID" value="NZ_JAUTIX010000007.1"/>
</dbReference>
<organism evidence="16 17">
    <name type="scientific">Tsukamurella strandjordii</name>
    <dbReference type="NCBI Taxonomy" id="147577"/>
    <lineage>
        <taxon>Bacteria</taxon>
        <taxon>Bacillati</taxon>
        <taxon>Actinomycetota</taxon>
        <taxon>Actinomycetes</taxon>
        <taxon>Mycobacteriales</taxon>
        <taxon>Tsukamurellaceae</taxon>
        <taxon>Tsukamurella</taxon>
    </lineage>
</organism>
<dbReference type="Pfam" id="PF12249">
    <property type="entry name" value="AftA_C"/>
    <property type="match status" value="1"/>
</dbReference>
<dbReference type="GO" id="GO:0044038">
    <property type="term" value="P:cell wall macromolecule biosynthetic process"/>
    <property type="evidence" value="ECO:0007669"/>
    <property type="project" value="InterPro"/>
</dbReference>
<evidence type="ECO:0000256" key="12">
    <source>
        <dbReference type="ARBA" id="ARBA00034030"/>
    </source>
</evidence>
<dbReference type="AlphaFoldDB" id="A0AA90ND77"/>
<dbReference type="InterPro" id="IPR020963">
    <property type="entry name" value="ArabinofuranosylTrfase_AftA_N"/>
</dbReference>
<comment type="pathway">
    <text evidence="2">Cell wall biogenesis; cell wall polysaccharide biosynthesis.</text>
</comment>
<evidence type="ECO:0000259" key="15">
    <source>
        <dbReference type="Pfam" id="PF12250"/>
    </source>
</evidence>
<keyword evidence="9 13" id="KW-1133">Transmembrane helix</keyword>
<protein>
    <recommendedName>
        <fullName evidence="5">Galactan 5-O-arabinofuranosyltransferase</fullName>
        <ecNumber evidence="4">2.4.2.46</ecNumber>
    </recommendedName>
    <alternativeName>
        <fullName evidence="11">Arabinofuranosyltransferase AftA</fullName>
    </alternativeName>
</protein>
<feature type="domain" description="Arabinofuranosyltransferase AftA C-terminal" evidence="14">
    <location>
        <begin position="452"/>
        <end position="623"/>
    </location>
</feature>
<comment type="catalytic activity">
    <reaction evidence="12">
        <text>Adds an alpha-D-arabinofuranosyl group from trans,octacis-decaprenylphospho-beta-D-arabinofuranose at the 5-O-position of the eighth, tenth and twelfth galactofuranose unit of the galactofuranan chain of [beta-D-galactofuranosyl-(1-&gt;5)-beta-D-galactofuranosyl-(1-&gt;6)]14-beta-D-galactofuranosyl-(1-&gt;5)-beta-D-galactofuranosyl-(1-&gt;4)-alpha-L-rhamnopyranosyl-(1-&gt;3)-N-acetyl-alpha-D-glucosaminyl-diphospho-trans,octacis-decaprenol.</text>
        <dbReference type="EC" id="2.4.2.46"/>
    </reaction>
</comment>
<keyword evidence="8 13" id="KW-0812">Transmembrane</keyword>
<feature type="transmembrane region" description="Helical" evidence="13">
    <location>
        <begin position="296"/>
        <end position="316"/>
    </location>
</feature>
<evidence type="ECO:0000256" key="1">
    <source>
        <dbReference type="ARBA" id="ARBA00004651"/>
    </source>
</evidence>
<keyword evidence="6" id="KW-1003">Cell membrane</keyword>
<evidence type="ECO:0000256" key="5">
    <source>
        <dbReference type="ARBA" id="ARBA00020482"/>
    </source>
</evidence>
<feature type="transmembrane region" description="Helical" evidence="13">
    <location>
        <begin position="265"/>
        <end position="284"/>
    </location>
</feature>
<dbReference type="GO" id="GO:0016757">
    <property type="term" value="F:glycosyltransferase activity"/>
    <property type="evidence" value="ECO:0007669"/>
    <property type="project" value="InterPro"/>
</dbReference>
<feature type="transmembrane region" description="Helical" evidence="13">
    <location>
        <begin position="218"/>
        <end position="236"/>
    </location>
</feature>
<feature type="transmembrane region" description="Helical" evidence="13">
    <location>
        <begin position="438"/>
        <end position="456"/>
    </location>
</feature>
<comment type="caution">
    <text evidence="16">The sequence shown here is derived from an EMBL/GenBank/DDBJ whole genome shotgun (WGS) entry which is preliminary data.</text>
</comment>
<keyword evidence="7" id="KW-0808">Transferase</keyword>
<feature type="transmembrane region" description="Helical" evidence="13">
    <location>
        <begin position="375"/>
        <end position="394"/>
    </location>
</feature>
<feature type="transmembrane region" description="Helical" evidence="13">
    <location>
        <begin position="60"/>
        <end position="78"/>
    </location>
</feature>
<evidence type="ECO:0000256" key="9">
    <source>
        <dbReference type="ARBA" id="ARBA00022989"/>
    </source>
</evidence>
<reference evidence="16" key="1">
    <citation type="submission" date="2023-08" db="EMBL/GenBank/DDBJ databases">
        <title>The draft genome of Tsukamurella strandjordii strain 050030.</title>
        <authorList>
            <person name="Zhao F."/>
            <person name="Feng Y."/>
            <person name="Zong Z."/>
        </authorList>
    </citation>
    <scope>NUCLEOTIDE SEQUENCE</scope>
    <source>
        <strain evidence="16">050030</strain>
    </source>
</reference>
<sequence>MTDTHTDSTVAAPRARDLALDLAAAAILAAAVSVIGWYAIQSVEWPAYSSSNVTRSLATVAQVAAVVILTGCAWTLSLGRYARPLRLLSFATLSGFVTATLALPLGGTKLYLGGISVDQQFRTEFLTRFTSSPRMADMTYADMPPLYSPGWFWLGGRFARIFGFEGWSAFQPWSVLSLAVAAALALALWFALVSPAKAIAASLATTIAMLLYGSAEPYGAVVTILLPPVLIFAWRAVTRGDRLALAITAVYLGGALWFYTLYLGVAAFIVVLMGLVALIAAWAREHRVDWRIPARVTVIGLITIVIGLPAYGPFLLRMAREPSESRGSAFHYLPEQGAVLPMPMLHFSLLGALALIGVVWVLVRFRSTPEAQALGIGIVGVYLWALLSMVATVAQTTLLGFRTEPVLHVLLAAAGALGAVAIAGSLGEGYPRYRQAGVILAAVAAIGVAQTIPAQLAGEIAVAYSDTDGDGNRGDRRPAGAESSYRDVDKAILEATGKPRTDTVVLTADYGFLAIYPYWGFQNLTSNYANPLAQFTARSEAIEAWAKLTSADDFIAALDGAPWRAPTAFVFRKSSDGLALRLAEDVYPNDPNVRRYTVTFPDKLFADPRFTSTEVGPFVVIVRK</sequence>
<dbReference type="Pfam" id="PF12250">
    <property type="entry name" value="AftA_N"/>
    <property type="match status" value="1"/>
</dbReference>
<evidence type="ECO:0000313" key="16">
    <source>
        <dbReference type="EMBL" id="MDP0399723.1"/>
    </source>
</evidence>
<dbReference type="EC" id="2.4.2.46" evidence="4"/>
<evidence type="ECO:0000256" key="6">
    <source>
        <dbReference type="ARBA" id="ARBA00022475"/>
    </source>
</evidence>
<feature type="transmembrane region" description="Helical" evidence="13">
    <location>
        <begin position="85"/>
        <end position="105"/>
    </location>
</feature>
<evidence type="ECO:0000256" key="10">
    <source>
        <dbReference type="ARBA" id="ARBA00023136"/>
    </source>
</evidence>
<evidence type="ECO:0000256" key="13">
    <source>
        <dbReference type="SAM" id="Phobius"/>
    </source>
</evidence>
<evidence type="ECO:0000256" key="11">
    <source>
        <dbReference type="ARBA" id="ARBA00033184"/>
    </source>
</evidence>
<dbReference type="GO" id="GO:0005886">
    <property type="term" value="C:plasma membrane"/>
    <property type="evidence" value="ECO:0007669"/>
    <property type="project" value="UniProtKB-SubCell"/>
</dbReference>
<evidence type="ECO:0000313" key="17">
    <source>
        <dbReference type="Proteomes" id="UP001178281"/>
    </source>
</evidence>
<evidence type="ECO:0000256" key="2">
    <source>
        <dbReference type="ARBA" id="ARBA00004776"/>
    </source>
</evidence>
<feature type="transmembrane region" description="Helical" evidence="13">
    <location>
        <begin position="406"/>
        <end position="426"/>
    </location>
</feature>
<feature type="transmembrane region" description="Helical" evidence="13">
    <location>
        <begin position="18"/>
        <end position="40"/>
    </location>
</feature>
<gene>
    <name evidence="16" type="ORF">Q7X28_17510</name>
</gene>
<evidence type="ECO:0000256" key="3">
    <source>
        <dbReference type="ARBA" id="ARBA00009655"/>
    </source>
</evidence>
<evidence type="ECO:0000256" key="4">
    <source>
        <dbReference type="ARBA" id="ARBA00012037"/>
    </source>
</evidence>
<dbReference type="Proteomes" id="UP001178281">
    <property type="component" value="Unassembled WGS sequence"/>
</dbReference>
<comment type="subcellular location">
    <subcellularLocation>
        <location evidence="1">Cell membrane</location>
        <topology evidence="1">Multi-pass membrane protein</topology>
    </subcellularLocation>
</comment>
<proteinExistence type="inferred from homology"/>
<feature type="transmembrane region" description="Helical" evidence="13">
    <location>
        <begin position="344"/>
        <end position="363"/>
    </location>
</feature>
<feature type="transmembrane region" description="Helical" evidence="13">
    <location>
        <begin position="170"/>
        <end position="189"/>
    </location>
</feature>
<keyword evidence="10 13" id="KW-0472">Membrane</keyword>
<feature type="domain" description="Arabinofuranosyltransferase AftA N-terminal" evidence="15">
    <location>
        <begin position="22"/>
        <end position="447"/>
    </location>
</feature>
<dbReference type="InterPro" id="IPR020959">
    <property type="entry name" value="ArabinofuranosylTrfase_AftA_C"/>
</dbReference>
<evidence type="ECO:0000259" key="14">
    <source>
        <dbReference type="Pfam" id="PF12249"/>
    </source>
</evidence>
<keyword evidence="17" id="KW-1185">Reference proteome</keyword>
<accession>A0AA90ND77</accession>
<dbReference type="EMBL" id="JAUTIX010000007">
    <property type="protein sequence ID" value="MDP0399723.1"/>
    <property type="molecule type" value="Genomic_DNA"/>
</dbReference>
<evidence type="ECO:0000256" key="8">
    <source>
        <dbReference type="ARBA" id="ARBA00022692"/>
    </source>
</evidence>